<keyword evidence="3" id="KW-1185">Reference proteome</keyword>
<accession>A0ABP7HKG9</accession>
<dbReference type="InterPro" id="IPR036866">
    <property type="entry name" value="RibonucZ/Hydroxyglut_hydro"/>
</dbReference>
<dbReference type="InterPro" id="IPR004378">
    <property type="entry name" value="F420H2_quin_Rdtase"/>
</dbReference>
<gene>
    <name evidence="2" type="ORF">GCM10022380_10310</name>
</gene>
<name>A0ABP7HKG9_9PSEU</name>
<dbReference type="CDD" id="cd07721">
    <property type="entry name" value="yflN-like_MBL-fold"/>
    <property type="match status" value="1"/>
</dbReference>
<dbReference type="EMBL" id="BAABCM010000001">
    <property type="protein sequence ID" value="GAA3795253.1"/>
    <property type="molecule type" value="Genomic_DNA"/>
</dbReference>
<dbReference type="RefSeq" id="WP_237334580.1">
    <property type="nucleotide sequence ID" value="NZ_BAABCM010000001.1"/>
</dbReference>
<dbReference type="InterPro" id="IPR050855">
    <property type="entry name" value="NDM-1-like"/>
</dbReference>
<feature type="domain" description="Metallo-beta-lactamase" evidence="1">
    <location>
        <begin position="23"/>
        <end position="236"/>
    </location>
</feature>
<proteinExistence type="predicted"/>
<comment type="caution">
    <text evidence="2">The sequence shown here is derived from an EMBL/GenBank/DDBJ whole genome shotgun (WGS) entry which is preliminary data.</text>
</comment>
<dbReference type="Pfam" id="PF00753">
    <property type="entry name" value="Lactamase_B"/>
    <property type="match status" value="1"/>
</dbReference>
<dbReference type="PANTHER" id="PTHR42951">
    <property type="entry name" value="METALLO-BETA-LACTAMASE DOMAIN-CONTAINING"/>
    <property type="match status" value="1"/>
</dbReference>
<dbReference type="SMART" id="SM00849">
    <property type="entry name" value="Lactamase_B"/>
    <property type="match status" value="1"/>
</dbReference>
<dbReference type="Gene3D" id="3.60.15.10">
    <property type="entry name" value="Ribonuclease Z/Hydroxyacylglutathione hydrolase-like"/>
    <property type="match status" value="1"/>
</dbReference>
<organism evidence="2 3">
    <name type="scientific">Amycolatopsis tucumanensis</name>
    <dbReference type="NCBI Taxonomy" id="401106"/>
    <lineage>
        <taxon>Bacteria</taxon>
        <taxon>Bacillati</taxon>
        <taxon>Actinomycetota</taxon>
        <taxon>Actinomycetes</taxon>
        <taxon>Pseudonocardiales</taxon>
        <taxon>Pseudonocardiaceae</taxon>
        <taxon>Amycolatopsis</taxon>
    </lineage>
</organism>
<sequence length="426" mass="45395">MGIAPEEIAPGVHRLRLGRHALASNVYFVATGGGWALVDAGWASSAPVIRAAAATLFGEGNPPRAILLTHIHPDHSGAAGTLARQWHVQVHVAAAELPMAHGRYLPAFGMPLDRWAVVPLLRLLPARVRDRIEAAGDISDVTRAFGDPADLPGLPGWTAVPTPGHTPGHVAYHRADGVLLSGDAALTVDLNALTGVLTGRRRLSGPPRYTTWDPVRARRSLAGLAALRPRLLAPGHGDPVPVTGDELAALATRLTWWQRAARPQASTSDGGYRPPPRLYTRLQGTGRLLTRLGLTPRDVVTLEVPGRRTGAIRRTTLLRTDHDGAGHLVSITGESEWVRNVRAAGGRAVLARGRRKWPVLLTEIPAGERAPVIRAQLLRTGRRPDSARVAGDALAFFGITGEPGLAEIAEVAHRHPVFRIGPRAAG</sequence>
<reference evidence="3" key="1">
    <citation type="journal article" date="2019" name="Int. J. Syst. Evol. Microbiol.">
        <title>The Global Catalogue of Microorganisms (GCM) 10K type strain sequencing project: providing services to taxonomists for standard genome sequencing and annotation.</title>
        <authorList>
            <consortium name="The Broad Institute Genomics Platform"/>
            <consortium name="The Broad Institute Genome Sequencing Center for Infectious Disease"/>
            <person name="Wu L."/>
            <person name="Ma J."/>
        </authorList>
    </citation>
    <scope>NUCLEOTIDE SEQUENCE [LARGE SCALE GENOMIC DNA]</scope>
    <source>
        <strain evidence="3">JCM 17017</strain>
    </source>
</reference>
<dbReference type="PANTHER" id="PTHR42951:SF17">
    <property type="entry name" value="METALLO-BETA-LACTAMASE DOMAIN-CONTAINING PROTEIN"/>
    <property type="match status" value="1"/>
</dbReference>
<dbReference type="InterPro" id="IPR012349">
    <property type="entry name" value="Split_barrel_FMN-bd"/>
</dbReference>
<evidence type="ECO:0000313" key="2">
    <source>
        <dbReference type="EMBL" id="GAA3795253.1"/>
    </source>
</evidence>
<protein>
    <recommendedName>
        <fullName evidence="1">Metallo-beta-lactamase domain-containing protein</fullName>
    </recommendedName>
</protein>
<dbReference type="Gene3D" id="2.30.110.10">
    <property type="entry name" value="Electron Transport, Fmn-binding Protein, Chain A"/>
    <property type="match status" value="1"/>
</dbReference>
<dbReference type="Proteomes" id="UP001501624">
    <property type="component" value="Unassembled WGS sequence"/>
</dbReference>
<dbReference type="InterPro" id="IPR001279">
    <property type="entry name" value="Metallo-B-lactamas"/>
</dbReference>
<evidence type="ECO:0000313" key="3">
    <source>
        <dbReference type="Proteomes" id="UP001501624"/>
    </source>
</evidence>
<dbReference type="Pfam" id="PF04075">
    <property type="entry name" value="F420H2_quin_red"/>
    <property type="match status" value="1"/>
</dbReference>
<evidence type="ECO:0000259" key="1">
    <source>
        <dbReference type="SMART" id="SM00849"/>
    </source>
</evidence>
<dbReference type="SUPFAM" id="SSF56281">
    <property type="entry name" value="Metallo-hydrolase/oxidoreductase"/>
    <property type="match status" value="1"/>
</dbReference>